<evidence type="ECO:0000313" key="1">
    <source>
        <dbReference type="EMBL" id="CDP91314.1"/>
    </source>
</evidence>
<accession>A0A1I9GEX3</accession>
<protein>
    <submittedName>
        <fullName evidence="1">Bm159</fullName>
    </submittedName>
</protein>
<reference evidence="1" key="2">
    <citation type="submission" date="2012-12" db="EMBL/GenBank/DDBJ databases">
        <authorList>
            <consortium name="WormBase Consortium"/>
            <person name="Ghedin E."/>
            <person name="Paulini M."/>
        </authorList>
    </citation>
    <scope>NUCLEOTIDE SEQUENCE</scope>
    <source>
        <strain evidence="1">FR3</strain>
    </source>
</reference>
<reference evidence="1" key="1">
    <citation type="journal article" date="2007" name="Science">
        <title>Draft genome of the filarial nematode parasite Brugia malayi.</title>
        <authorList>
            <person name="Ghedin E."/>
            <person name="Wang S."/>
            <person name="Spiro D."/>
            <person name="Caler E."/>
            <person name="Zhao Q."/>
            <person name="Crabtree J."/>
            <person name="Allen J.E."/>
            <person name="Delcher A.L."/>
            <person name="Guiliano D.B."/>
            <person name="Miranda-Saavedra D."/>
            <person name="Angiuoli S.V."/>
            <person name="Creasy T."/>
            <person name="Amedeo P."/>
            <person name="Haas B."/>
            <person name="El-Sayed N.M."/>
            <person name="Wortman J.R."/>
            <person name="Feldblyum T."/>
            <person name="Tallon L."/>
            <person name="Schatz M."/>
            <person name="Shumway M."/>
            <person name="Koo H."/>
            <person name="Salzberg S.L."/>
            <person name="Schobel S."/>
            <person name="Pertea M."/>
            <person name="Pop M."/>
            <person name="White O."/>
            <person name="Barton G.J."/>
            <person name="Carlow C.K."/>
            <person name="Crawford M.J."/>
            <person name="Daub J."/>
            <person name="Dimmic M.W."/>
            <person name="Estes C.F."/>
            <person name="Foster J.M."/>
            <person name="Ganatra M."/>
            <person name="Gregory W.F."/>
            <person name="Johnson N.M."/>
            <person name="Jin J."/>
            <person name="Komuniecki R."/>
            <person name="Korf I."/>
            <person name="Kumar S."/>
            <person name="Laney S."/>
            <person name="Li B.W."/>
            <person name="Li W."/>
            <person name="Lindblom T.H."/>
            <person name="Lustigman S."/>
            <person name="Ma D."/>
            <person name="Maina C.V."/>
            <person name="Martin D.M."/>
            <person name="McCarter J.P."/>
            <person name="McReynolds L."/>
            <person name="Mitreva M."/>
            <person name="Nutman T.B."/>
            <person name="Parkinson J."/>
            <person name="Peregrin-Alvarez J.M."/>
            <person name="Poole C."/>
            <person name="Ren Q."/>
            <person name="Saunders L."/>
            <person name="Sluder A.E."/>
            <person name="Smith K."/>
            <person name="Stanke M."/>
            <person name="Unnasch T.R."/>
            <person name="Ware J."/>
            <person name="Wei A.D."/>
            <person name="Weil G."/>
            <person name="Williams D.J."/>
            <person name="Zhang Y."/>
            <person name="Williams S.A."/>
            <person name="Fraser-Liggett C."/>
            <person name="Slatko B."/>
            <person name="Blaxter M.L."/>
            <person name="Scott A.L."/>
        </authorList>
    </citation>
    <scope>NUCLEOTIDE SEQUENCE</scope>
    <source>
        <strain evidence="1">FR3</strain>
    </source>
</reference>
<proteinExistence type="predicted"/>
<dbReference type="AlphaFoldDB" id="A0A1I9GEX3"/>
<organism evidence="1">
    <name type="scientific">Brugia malayi</name>
    <name type="common">Filarial nematode worm</name>
    <dbReference type="NCBI Taxonomy" id="6279"/>
    <lineage>
        <taxon>Eukaryota</taxon>
        <taxon>Metazoa</taxon>
        <taxon>Ecdysozoa</taxon>
        <taxon>Nematoda</taxon>
        <taxon>Chromadorea</taxon>
        <taxon>Rhabditida</taxon>
        <taxon>Spirurina</taxon>
        <taxon>Spiruromorpha</taxon>
        <taxon>Filarioidea</taxon>
        <taxon>Onchocercidae</taxon>
        <taxon>Brugia</taxon>
    </lineage>
</organism>
<sequence>MKISCPSLLVPFVFLLCRQDDPSIRINKRVNCIPMLVVVHGEFA</sequence>
<name>A0A1I9GEX3_BRUMA</name>
<gene>
    <name evidence="1" type="primary">Bm159</name>
    <name evidence="1" type="ORF">BM_Bm159</name>
</gene>
<dbReference type="EMBL" id="LN856303">
    <property type="protein sequence ID" value="CDP91314.1"/>
    <property type="molecule type" value="Genomic_DNA"/>
</dbReference>